<organism evidence="1 2">
    <name type="scientific">Arctium lappa</name>
    <name type="common">Greater burdock</name>
    <name type="synonym">Lappa major</name>
    <dbReference type="NCBI Taxonomy" id="4217"/>
    <lineage>
        <taxon>Eukaryota</taxon>
        <taxon>Viridiplantae</taxon>
        <taxon>Streptophyta</taxon>
        <taxon>Embryophyta</taxon>
        <taxon>Tracheophyta</taxon>
        <taxon>Spermatophyta</taxon>
        <taxon>Magnoliopsida</taxon>
        <taxon>eudicotyledons</taxon>
        <taxon>Gunneridae</taxon>
        <taxon>Pentapetalae</taxon>
        <taxon>asterids</taxon>
        <taxon>campanulids</taxon>
        <taxon>Asterales</taxon>
        <taxon>Asteraceae</taxon>
        <taxon>Carduoideae</taxon>
        <taxon>Cardueae</taxon>
        <taxon>Arctiinae</taxon>
        <taxon>Arctium</taxon>
    </lineage>
</organism>
<reference evidence="2" key="1">
    <citation type="journal article" date="2022" name="Mol. Ecol. Resour.">
        <title>The genomes of chicory, endive, great burdock and yacon provide insights into Asteraceae palaeo-polyploidization history and plant inulin production.</title>
        <authorList>
            <person name="Fan W."/>
            <person name="Wang S."/>
            <person name="Wang H."/>
            <person name="Wang A."/>
            <person name="Jiang F."/>
            <person name="Liu H."/>
            <person name="Zhao H."/>
            <person name="Xu D."/>
            <person name="Zhang Y."/>
        </authorList>
    </citation>
    <scope>NUCLEOTIDE SEQUENCE [LARGE SCALE GENOMIC DNA]</scope>
    <source>
        <strain evidence="2">cv. Niubang</strain>
    </source>
</reference>
<comment type="caution">
    <text evidence="1">The sequence shown here is derived from an EMBL/GenBank/DDBJ whole genome shotgun (WGS) entry which is preliminary data.</text>
</comment>
<name>A0ACB8Y2X1_ARCLA</name>
<dbReference type="EMBL" id="CM042060">
    <property type="protein sequence ID" value="KAI3677877.1"/>
    <property type="molecule type" value="Genomic_DNA"/>
</dbReference>
<evidence type="ECO:0000313" key="1">
    <source>
        <dbReference type="EMBL" id="KAI3677877.1"/>
    </source>
</evidence>
<gene>
    <name evidence="1" type="ORF">L6452_37149</name>
</gene>
<sequence>MRTPLEFFKAVLFERESVILPFTNAETPGARRMGAEANRAEQNPTATELERVEELLEAARYNDIDDVIKLAAVGVSLDSKDEEGRTALHMASANGNVDIVNYLISNKVDVNASNVENNTPLHWACLNGRIEVVKILILAGADVSSLNRHERTPVDEAAIGGKMDVIDAINTTVAQLELTRASV</sequence>
<accession>A0ACB8Y2X1</accession>
<keyword evidence="2" id="KW-1185">Reference proteome</keyword>
<evidence type="ECO:0000313" key="2">
    <source>
        <dbReference type="Proteomes" id="UP001055879"/>
    </source>
</evidence>
<proteinExistence type="predicted"/>
<dbReference type="Proteomes" id="UP001055879">
    <property type="component" value="Linkage Group LG14"/>
</dbReference>
<reference evidence="1 2" key="2">
    <citation type="journal article" date="2022" name="Mol. Ecol. Resour.">
        <title>The genomes of chicory, endive, great burdock and yacon provide insights into Asteraceae paleo-polyploidization history and plant inulin production.</title>
        <authorList>
            <person name="Fan W."/>
            <person name="Wang S."/>
            <person name="Wang H."/>
            <person name="Wang A."/>
            <person name="Jiang F."/>
            <person name="Liu H."/>
            <person name="Zhao H."/>
            <person name="Xu D."/>
            <person name="Zhang Y."/>
        </authorList>
    </citation>
    <scope>NUCLEOTIDE SEQUENCE [LARGE SCALE GENOMIC DNA]</scope>
    <source>
        <strain evidence="2">cv. Niubang</strain>
    </source>
</reference>
<protein>
    <submittedName>
        <fullName evidence="1">Uncharacterized protein</fullName>
    </submittedName>
</protein>